<accession>A0A6A6ZCV1</accession>
<evidence type="ECO:0000259" key="1">
    <source>
        <dbReference type="PROSITE" id="PS51186"/>
    </source>
</evidence>
<dbReference type="CDD" id="cd04301">
    <property type="entry name" value="NAT_SF"/>
    <property type="match status" value="1"/>
</dbReference>
<organism evidence="2 3">
    <name type="scientific">Ophiobolus disseminans</name>
    <dbReference type="NCBI Taxonomy" id="1469910"/>
    <lineage>
        <taxon>Eukaryota</taxon>
        <taxon>Fungi</taxon>
        <taxon>Dikarya</taxon>
        <taxon>Ascomycota</taxon>
        <taxon>Pezizomycotina</taxon>
        <taxon>Dothideomycetes</taxon>
        <taxon>Pleosporomycetidae</taxon>
        <taxon>Pleosporales</taxon>
        <taxon>Pleosporineae</taxon>
        <taxon>Phaeosphaeriaceae</taxon>
        <taxon>Ophiobolus</taxon>
    </lineage>
</organism>
<protein>
    <submittedName>
        <fullName evidence="2">Acyl-CoA N-acyltransferase</fullName>
    </submittedName>
</protein>
<dbReference type="InterPro" id="IPR016181">
    <property type="entry name" value="Acyl_CoA_acyltransferase"/>
</dbReference>
<dbReference type="PANTHER" id="PTHR43305">
    <property type="entry name" value="FAMILY N-ACETYLTRANSFERASE, PUTATIVE (AFU_ORTHOLOGUE AFUA_2G01380)-RELATED"/>
    <property type="match status" value="1"/>
</dbReference>
<sequence>MPTSISIRPATFPADTQTVRNLFLAYAQSLPIALDFQGFEEELAGLPGKYAADRGGVVYLAHTTEEGKCSTARESVIGIVALRAFPSAAVRTCELKRLYIEPAARGRGVAKTLMDAVVFRARECGYVEMLLDTLGSMTAARRLYGGYGFQEIEGYYESVEGAVFYKLVL</sequence>
<dbReference type="GO" id="GO:0016747">
    <property type="term" value="F:acyltransferase activity, transferring groups other than amino-acyl groups"/>
    <property type="evidence" value="ECO:0007669"/>
    <property type="project" value="InterPro"/>
</dbReference>
<dbReference type="OrthoDB" id="41532at2759"/>
<dbReference type="EMBL" id="MU006248">
    <property type="protein sequence ID" value="KAF2818860.1"/>
    <property type="molecule type" value="Genomic_DNA"/>
</dbReference>
<reference evidence="2" key="1">
    <citation type="journal article" date="2020" name="Stud. Mycol.">
        <title>101 Dothideomycetes genomes: a test case for predicting lifestyles and emergence of pathogens.</title>
        <authorList>
            <person name="Haridas S."/>
            <person name="Albert R."/>
            <person name="Binder M."/>
            <person name="Bloem J."/>
            <person name="Labutti K."/>
            <person name="Salamov A."/>
            <person name="Andreopoulos B."/>
            <person name="Baker S."/>
            <person name="Barry K."/>
            <person name="Bills G."/>
            <person name="Bluhm B."/>
            <person name="Cannon C."/>
            <person name="Castanera R."/>
            <person name="Culley D."/>
            <person name="Daum C."/>
            <person name="Ezra D."/>
            <person name="Gonzalez J."/>
            <person name="Henrissat B."/>
            <person name="Kuo A."/>
            <person name="Liang C."/>
            <person name="Lipzen A."/>
            <person name="Lutzoni F."/>
            <person name="Magnuson J."/>
            <person name="Mondo S."/>
            <person name="Nolan M."/>
            <person name="Ohm R."/>
            <person name="Pangilinan J."/>
            <person name="Park H.-J."/>
            <person name="Ramirez L."/>
            <person name="Alfaro M."/>
            <person name="Sun H."/>
            <person name="Tritt A."/>
            <person name="Yoshinaga Y."/>
            <person name="Zwiers L.-H."/>
            <person name="Turgeon B."/>
            <person name="Goodwin S."/>
            <person name="Spatafora J."/>
            <person name="Crous P."/>
            <person name="Grigoriev I."/>
        </authorList>
    </citation>
    <scope>NUCLEOTIDE SEQUENCE</scope>
    <source>
        <strain evidence="2">CBS 113818</strain>
    </source>
</reference>
<dbReference type="Proteomes" id="UP000799424">
    <property type="component" value="Unassembled WGS sequence"/>
</dbReference>
<dbReference type="PANTHER" id="PTHR43305:SF1">
    <property type="entry name" value="FAMILY N-ACETYLTRANSFERASE, PUTATIVE (AFU_ORTHOLOGUE AFUA_2G01380)-RELATED"/>
    <property type="match status" value="1"/>
</dbReference>
<dbReference type="AlphaFoldDB" id="A0A6A6ZCV1"/>
<evidence type="ECO:0000313" key="3">
    <source>
        <dbReference type="Proteomes" id="UP000799424"/>
    </source>
</evidence>
<dbReference type="Pfam" id="PF00583">
    <property type="entry name" value="Acetyltransf_1"/>
    <property type="match status" value="1"/>
</dbReference>
<name>A0A6A6ZCV1_9PLEO</name>
<feature type="domain" description="N-acetyltransferase" evidence="1">
    <location>
        <begin position="5"/>
        <end position="169"/>
    </location>
</feature>
<dbReference type="InterPro" id="IPR000182">
    <property type="entry name" value="GNAT_dom"/>
</dbReference>
<dbReference type="Gene3D" id="3.40.630.30">
    <property type="match status" value="1"/>
</dbReference>
<keyword evidence="3" id="KW-1185">Reference proteome</keyword>
<dbReference type="InterPro" id="IPR052777">
    <property type="entry name" value="Acetyltransferase_Enz"/>
</dbReference>
<gene>
    <name evidence="2" type="ORF">CC86DRAFT_151494</name>
</gene>
<dbReference type="SUPFAM" id="SSF55729">
    <property type="entry name" value="Acyl-CoA N-acyltransferases (Nat)"/>
    <property type="match status" value="1"/>
</dbReference>
<evidence type="ECO:0000313" key="2">
    <source>
        <dbReference type="EMBL" id="KAF2818860.1"/>
    </source>
</evidence>
<dbReference type="PROSITE" id="PS51186">
    <property type="entry name" value="GNAT"/>
    <property type="match status" value="1"/>
</dbReference>
<proteinExistence type="predicted"/>